<gene>
    <name evidence="2" type="ORF">MJA45_06965</name>
</gene>
<reference evidence="2 3" key="1">
    <citation type="submission" date="2022-02" db="EMBL/GenBank/DDBJ databases">
        <title>Paenibacillus sp. MBLB1776 Whole Genome Shotgun Sequencing.</title>
        <authorList>
            <person name="Hwang C.Y."/>
            <person name="Cho E.-S."/>
            <person name="Seo M.-J."/>
        </authorList>
    </citation>
    <scope>NUCLEOTIDE SEQUENCE [LARGE SCALE GENOMIC DNA]</scope>
    <source>
        <strain evidence="2 3">MBLB1776</strain>
    </source>
</reference>
<evidence type="ECO:0008006" key="4">
    <source>
        <dbReference type="Google" id="ProtNLM"/>
    </source>
</evidence>
<sequence>MKRLLLVLLVLVLAAAGLAAAAVWYVRPAESLDLAYREVDFNSKFKDLIRNRQFAVEITDSELENLLKKRLSENPNLAPGVTVTGARLERDKDIVNIHVNLLYRGKVRAGLVLRYDLSWQSPNLTAVFRGASVRGFTIPEGWLNPGDFKIGVNEQLPSALGVREIVFGDRAVTVWLKLRNPLSSE</sequence>
<feature type="chain" id="PRO_5041652702" description="DUF2140 domain-containing protein" evidence="1">
    <location>
        <begin position="22"/>
        <end position="185"/>
    </location>
</feature>
<dbReference type="EMBL" id="CP130318">
    <property type="protein sequence ID" value="WNQ12767.1"/>
    <property type="molecule type" value="Genomic_DNA"/>
</dbReference>
<dbReference type="KEGG" id="paun:MJA45_06965"/>
<name>A0AA96LJT3_9BACL</name>
<evidence type="ECO:0000313" key="2">
    <source>
        <dbReference type="EMBL" id="WNQ12767.1"/>
    </source>
</evidence>
<dbReference type="Proteomes" id="UP001305702">
    <property type="component" value="Chromosome"/>
</dbReference>
<accession>A0AA96LJT3</accession>
<proteinExistence type="predicted"/>
<evidence type="ECO:0000256" key="1">
    <source>
        <dbReference type="SAM" id="SignalP"/>
    </source>
</evidence>
<dbReference type="AlphaFoldDB" id="A0AA96LJT3"/>
<protein>
    <recommendedName>
        <fullName evidence="4">DUF2140 domain-containing protein</fullName>
    </recommendedName>
</protein>
<feature type="signal peptide" evidence="1">
    <location>
        <begin position="1"/>
        <end position="21"/>
    </location>
</feature>
<keyword evidence="1" id="KW-0732">Signal</keyword>
<evidence type="ECO:0000313" key="3">
    <source>
        <dbReference type="Proteomes" id="UP001305702"/>
    </source>
</evidence>
<dbReference type="RefSeq" id="WP_315606546.1">
    <property type="nucleotide sequence ID" value="NZ_CP130318.1"/>
</dbReference>
<organism evidence="2 3">
    <name type="scientific">Paenibacillus aurantius</name>
    <dbReference type="NCBI Taxonomy" id="2918900"/>
    <lineage>
        <taxon>Bacteria</taxon>
        <taxon>Bacillati</taxon>
        <taxon>Bacillota</taxon>
        <taxon>Bacilli</taxon>
        <taxon>Bacillales</taxon>
        <taxon>Paenibacillaceae</taxon>
        <taxon>Paenibacillus</taxon>
    </lineage>
</organism>
<keyword evidence="3" id="KW-1185">Reference proteome</keyword>